<sequence length="208" mass="22192">MPLDDTAVAIPAVIIPYKFGNALANGNYKIRFNGNLEKFDNIEAGLFSSFSSWGLMSDGELKPDVSVPGGSIYSSFNDGQYGLMSGTSMAAPHVTGVGALVKQYLKEKYPEQSDAEIAYLVKALIMSNAKAHYDEQAGEFSSPRQQGAGLVDTASAISSGLYLTGDDGYGSITLGNVGDTFNFDVTIHNISDKDKTLTYETNLQTDAV</sequence>
<evidence type="ECO:0000256" key="3">
    <source>
        <dbReference type="ARBA" id="ARBA00022801"/>
    </source>
</evidence>
<gene>
    <name evidence="7" type="ORF">HMPREF0819_0157</name>
</gene>
<dbReference type="PROSITE" id="PS51892">
    <property type="entry name" value="SUBTILASE"/>
    <property type="match status" value="1"/>
</dbReference>
<evidence type="ECO:0000313" key="7">
    <source>
        <dbReference type="EMBL" id="EFW89549.1"/>
    </source>
</evidence>
<dbReference type="GO" id="GO:0004252">
    <property type="term" value="F:serine-type endopeptidase activity"/>
    <property type="evidence" value="ECO:0007669"/>
    <property type="project" value="InterPro"/>
</dbReference>
<dbReference type="eggNOG" id="COG1404">
    <property type="taxonomic scope" value="Bacteria"/>
</dbReference>
<comment type="caution">
    <text evidence="5">Lacks conserved residue(s) required for the propagation of feature annotation.</text>
</comment>
<dbReference type="InterPro" id="IPR000209">
    <property type="entry name" value="Peptidase_S8/S53_dom"/>
</dbReference>
<dbReference type="AlphaFoldDB" id="E8JMD4"/>
<evidence type="ECO:0000256" key="5">
    <source>
        <dbReference type="PROSITE-ProRule" id="PRU01240"/>
    </source>
</evidence>
<reference evidence="7 8" key="1">
    <citation type="submission" date="2010-12" db="EMBL/GenBank/DDBJ databases">
        <authorList>
            <person name="Muzny D."/>
            <person name="Qin X."/>
            <person name="Deng J."/>
            <person name="Jiang H."/>
            <person name="Liu Y."/>
            <person name="Qu J."/>
            <person name="Song X.-Z."/>
            <person name="Zhang L."/>
            <person name="Thornton R."/>
            <person name="Coyle M."/>
            <person name="Francisco L."/>
            <person name="Jackson L."/>
            <person name="Javaid M."/>
            <person name="Korchina V."/>
            <person name="Kovar C."/>
            <person name="Mata R."/>
            <person name="Mathew T."/>
            <person name="Ngo R."/>
            <person name="Nguyen L."/>
            <person name="Nguyen N."/>
            <person name="Okwuonu G."/>
            <person name="Ongeri F."/>
            <person name="Pham C."/>
            <person name="Simmons D."/>
            <person name="Wilczek-Boney K."/>
            <person name="Hale W."/>
            <person name="Jakkamsetti A."/>
            <person name="Pham P."/>
            <person name="Ruth R."/>
            <person name="San Lucas F."/>
            <person name="Warren J."/>
            <person name="Zhang J."/>
            <person name="Zhao Z."/>
            <person name="Zhou C."/>
            <person name="Zhu D."/>
            <person name="Lee S."/>
            <person name="Bess C."/>
            <person name="Blankenburg K."/>
            <person name="Forbes L."/>
            <person name="Fu Q."/>
            <person name="Gubbala S."/>
            <person name="Hirani K."/>
            <person name="Jayaseelan J.C."/>
            <person name="Lara F."/>
            <person name="Munidasa M."/>
            <person name="Palculict T."/>
            <person name="Patil S."/>
            <person name="Pu L.-L."/>
            <person name="Saada N."/>
            <person name="Tang L."/>
            <person name="Weissenberger G."/>
            <person name="Zhu Y."/>
            <person name="Hemphill L."/>
            <person name="Shang Y."/>
            <person name="Youmans B."/>
            <person name="Ayvaz T."/>
            <person name="Ross M."/>
            <person name="Santibanez J."/>
            <person name="Aqrawi P."/>
            <person name="Gross S."/>
            <person name="Joshi V."/>
            <person name="Fowler G."/>
            <person name="Nazareth L."/>
            <person name="Reid J."/>
            <person name="Worley K."/>
            <person name="Petrosino J."/>
            <person name="Highlander S."/>
            <person name="Gibbs R."/>
        </authorList>
    </citation>
    <scope>NUCLEOTIDE SEQUENCE [LARGE SCALE GENOMIC DNA]</scope>
    <source>
        <strain evidence="7 8">ATCC 9812</strain>
    </source>
</reference>
<dbReference type="GO" id="GO:0006508">
    <property type="term" value="P:proteolysis"/>
    <property type="evidence" value="ECO:0007669"/>
    <property type="project" value="UniProtKB-KW"/>
</dbReference>
<dbReference type="PROSITE" id="PS00138">
    <property type="entry name" value="SUBTILASE_SER"/>
    <property type="match status" value="1"/>
</dbReference>
<evidence type="ECO:0000259" key="6">
    <source>
        <dbReference type="Pfam" id="PF00082"/>
    </source>
</evidence>
<evidence type="ECO:0000256" key="4">
    <source>
        <dbReference type="ARBA" id="ARBA00022825"/>
    </source>
</evidence>
<dbReference type="RefSeq" id="WP_004230968.1">
    <property type="nucleotide sequence ID" value="NZ_GL698429.1"/>
</dbReference>
<protein>
    <recommendedName>
        <fullName evidence="6">Peptidase S8/S53 domain-containing protein</fullName>
    </recommendedName>
</protein>
<evidence type="ECO:0000256" key="1">
    <source>
        <dbReference type="ARBA" id="ARBA00011073"/>
    </source>
</evidence>
<organism evidence="7 8">
    <name type="scientific">Streptococcus equinus ATCC 9812</name>
    <dbReference type="NCBI Taxonomy" id="525379"/>
    <lineage>
        <taxon>Bacteria</taxon>
        <taxon>Bacillati</taxon>
        <taxon>Bacillota</taxon>
        <taxon>Bacilli</taxon>
        <taxon>Lactobacillales</taxon>
        <taxon>Streptococcaceae</taxon>
        <taxon>Streptococcus</taxon>
    </lineage>
</organism>
<feature type="domain" description="Peptidase S8/S53" evidence="6">
    <location>
        <begin position="18"/>
        <end position="149"/>
    </location>
</feature>
<dbReference type="HOGENOM" id="CLU_084214_0_0_9"/>
<keyword evidence="4" id="KW-0720">Serine protease</keyword>
<name>E8JMD4_STREI</name>
<keyword evidence="3" id="KW-0378">Hydrolase</keyword>
<evidence type="ECO:0000313" key="8">
    <source>
        <dbReference type="Proteomes" id="UP000005699"/>
    </source>
</evidence>
<dbReference type="Pfam" id="PF00082">
    <property type="entry name" value="Peptidase_S8"/>
    <property type="match status" value="1"/>
</dbReference>
<dbReference type="Proteomes" id="UP000005699">
    <property type="component" value="Unassembled WGS sequence"/>
</dbReference>
<dbReference type="InterPro" id="IPR051048">
    <property type="entry name" value="Peptidase_S8/S53_subtilisin"/>
</dbReference>
<dbReference type="InterPro" id="IPR036852">
    <property type="entry name" value="Peptidase_S8/S53_dom_sf"/>
</dbReference>
<evidence type="ECO:0000256" key="2">
    <source>
        <dbReference type="ARBA" id="ARBA00022670"/>
    </source>
</evidence>
<dbReference type="PANTHER" id="PTHR43399">
    <property type="entry name" value="SUBTILISIN-RELATED"/>
    <property type="match status" value="1"/>
</dbReference>
<dbReference type="SUPFAM" id="SSF52743">
    <property type="entry name" value="Subtilisin-like"/>
    <property type="match status" value="1"/>
</dbReference>
<dbReference type="Gene3D" id="2.60.40.1710">
    <property type="entry name" value="Subtilisin-like superfamily"/>
    <property type="match status" value="1"/>
</dbReference>
<dbReference type="InterPro" id="IPR023828">
    <property type="entry name" value="Peptidase_S8_Ser-AS"/>
</dbReference>
<dbReference type="PANTHER" id="PTHR43399:SF4">
    <property type="entry name" value="CELL WALL-ASSOCIATED PROTEASE"/>
    <property type="match status" value="1"/>
</dbReference>
<keyword evidence="2" id="KW-0645">Protease</keyword>
<accession>E8JMD4</accession>
<comment type="similarity">
    <text evidence="1 5">Belongs to the peptidase S8 family.</text>
</comment>
<dbReference type="Gene3D" id="3.40.50.200">
    <property type="entry name" value="Peptidase S8/S53 domain"/>
    <property type="match status" value="1"/>
</dbReference>
<dbReference type="EMBL" id="AEVB01000006">
    <property type="protein sequence ID" value="EFW89549.1"/>
    <property type="molecule type" value="Genomic_DNA"/>
</dbReference>
<proteinExistence type="inferred from homology"/>
<comment type="caution">
    <text evidence="7">The sequence shown here is derived from an EMBL/GenBank/DDBJ whole genome shotgun (WGS) entry which is preliminary data.</text>
</comment>